<comment type="similarity">
    <text evidence="1">Belongs to the RAD52 family.</text>
</comment>
<gene>
    <name evidence="4" type="ORF">LCOR_06365.1</name>
</gene>
<keyword evidence="3" id="KW-0234">DNA repair</keyword>
<evidence type="ECO:0000256" key="2">
    <source>
        <dbReference type="ARBA" id="ARBA00022763"/>
    </source>
</evidence>
<dbReference type="EMBL" id="CBTN010000028">
    <property type="protein sequence ID" value="CDH55199.1"/>
    <property type="molecule type" value="Genomic_DNA"/>
</dbReference>
<evidence type="ECO:0000313" key="4">
    <source>
        <dbReference type="EMBL" id="CDH55199.1"/>
    </source>
</evidence>
<evidence type="ECO:0000313" key="5">
    <source>
        <dbReference type="Proteomes" id="UP000027586"/>
    </source>
</evidence>
<evidence type="ECO:0000256" key="3">
    <source>
        <dbReference type="ARBA" id="ARBA00023204"/>
    </source>
</evidence>
<reference evidence="4" key="1">
    <citation type="submission" date="2013-08" db="EMBL/GenBank/DDBJ databases">
        <title>Gene expansion shapes genome architecture in the human pathogen Lichtheimia corymbifera: an evolutionary genomics analysis in the ancient terrestrial Mucorales (Mucoromycotina).</title>
        <authorList>
            <person name="Schwartze V.U."/>
            <person name="Winter S."/>
            <person name="Shelest E."/>
            <person name="Marcet-Houben M."/>
            <person name="Horn F."/>
            <person name="Wehner S."/>
            <person name="Hoffmann K."/>
            <person name="Riege K."/>
            <person name="Sammeth M."/>
            <person name="Nowrousian M."/>
            <person name="Valiante V."/>
            <person name="Linde J."/>
            <person name="Jacobsen I.D."/>
            <person name="Marz M."/>
            <person name="Brakhage A.A."/>
            <person name="Gabaldon T."/>
            <person name="Bocker S."/>
            <person name="Voigt K."/>
        </authorList>
    </citation>
    <scope>NUCLEOTIDE SEQUENCE [LARGE SCALE GENOMIC DNA]</scope>
    <source>
        <strain evidence="4">FSU 9682</strain>
    </source>
</reference>
<evidence type="ECO:0000256" key="1">
    <source>
        <dbReference type="ARBA" id="ARBA00006638"/>
    </source>
</evidence>
<proteinExistence type="inferred from homology"/>
<sequence>MTNVTSKATSSSTAEESEKLNLLKADLRSKIPGLEYLEGDKEFRLTQAGLINLLNDVLGTDGWQQEMRDVSKQQVRRLQETRMEHICFIHGMPIDQGERIGVFGSDMKASFDTASRLQHSKMVGDN</sequence>
<name>A0A068RYX2_9FUNG</name>
<dbReference type="InterPro" id="IPR041247">
    <property type="entry name" value="Rad52_fam"/>
</dbReference>
<protein>
    <submittedName>
        <fullName evidence="4">Uncharacterized protein</fullName>
    </submittedName>
</protein>
<keyword evidence="5" id="KW-1185">Reference proteome</keyword>
<accession>A0A068RYX2</accession>
<dbReference type="AlphaFoldDB" id="A0A068RYX2"/>
<dbReference type="GO" id="GO:0006281">
    <property type="term" value="P:DNA repair"/>
    <property type="evidence" value="ECO:0007669"/>
    <property type="project" value="UniProtKB-KW"/>
</dbReference>
<dbReference type="VEuPathDB" id="FungiDB:LCOR_06365.1"/>
<organism evidence="4 5">
    <name type="scientific">Lichtheimia corymbifera JMRC:FSU:9682</name>
    <dbReference type="NCBI Taxonomy" id="1263082"/>
    <lineage>
        <taxon>Eukaryota</taxon>
        <taxon>Fungi</taxon>
        <taxon>Fungi incertae sedis</taxon>
        <taxon>Mucoromycota</taxon>
        <taxon>Mucoromycotina</taxon>
        <taxon>Mucoromycetes</taxon>
        <taxon>Mucorales</taxon>
        <taxon>Lichtheimiaceae</taxon>
        <taxon>Lichtheimia</taxon>
    </lineage>
</organism>
<keyword evidence="2" id="KW-0227">DNA damage</keyword>
<dbReference type="Proteomes" id="UP000027586">
    <property type="component" value="Unassembled WGS sequence"/>
</dbReference>
<comment type="caution">
    <text evidence="4">The sequence shown here is derived from an EMBL/GenBank/DDBJ whole genome shotgun (WGS) entry which is preliminary data.</text>
</comment>
<dbReference type="Pfam" id="PF04098">
    <property type="entry name" value="Rad52_Rad22"/>
    <property type="match status" value="1"/>
</dbReference>